<keyword evidence="2" id="KW-1185">Reference proteome</keyword>
<name>A0AAV4WGJ4_9ARAC</name>
<dbReference type="Proteomes" id="UP001054837">
    <property type="component" value="Unassembled WGS sequence"/>
</dbReference>
<sequence>MTTPYCLSHKGDSDLFFCHDNLYPLIKKKKSLPLKPKWRGSTQTQYSTLTPPCKARRLSDSYFTGGRRGQEDKVSLMKGRIDFLIITIETPRTGSAPYLWKRRNLSPQ</sequence>
<dbReference type="EMBL" id="BPLQ01014566">
    <property type="protein sequence ID" value="GIY80929.1"/>
    <property type="molecule type" value="Genomic_DNA"/>
</dbReference>
<proteinExistence type="predicted"/>
<gene>
    <name evidence="1" type="ORF">CDAR_70741</name>
</gene>
<protein>
    <submittedName>
        <fullName evidence="1">Uncharacterized protein</fullName>
    </submittedName>
</protein>
<accession>A0AAV4WGJ4</accession>
<dbReference type="AlphaFoldDB" id="A0AAV4WGJ4"/>
<organism evidence="1 2">
    <name type="scientific">Caerostris darwini</name>
    <dbReference type="NCBI Taxonomy" id="1538125"/>
    <lineage>
        <taxon>Eukaryota</taxon>
        <taxon>Metazoa</taxon>
        <taxon>Ecdysozoa</taxon>
        <taxon>Arthropoda</taxon>
        <taxon>Chelicerata</taxon>
        <taxon>Arachnida</taxon>
        <taxon>Araneae</taxon>
        <taxon>Araneomorphae</taxon>
        <taxon>Entelegynae</taxon>
        <taxon>Araneoidea</taxon>
        <taxon>Araneidae</taxon>
        <taxon>Caerostris</taxon>
    </lineage>
</organism>
<comment type="caution">
    <text evidence="1">The sequence shown here is derived from an EMBL/GenBank/DDBJ whole genome shotgun (WGS) entry which is preliminary data.</text>
</comment>
<reference evidence="1 2" key="1">
    <citation type="submission" date="2021-06" db="EMBL/GenBank/DDBJ databases">
        <title>Caerostris darwini draft genome.</title>
        <authorList>
            <person name="Kono N."/>
            <person name="Arakawa K."/>
        </authorList>
    </citation>
    <scope>NUCLEOTIDE SEQUENCE [LARGE SCALE GENOMIC DNA]</scope>
</reference>
<evidence type="ECO:0000313" key="1">
    <source>
        <dbReference type="EMBL" id="GIY80929.1"/>
    </source>
</evidence>
<evidence type="ECO:0000313" key="2">
    <source>
        <dbReference type="Proteomes" id="UP001054837"/>
    </source>
</evidence>